<keyword evidence="12" id="KW-1185">Reference proteome</keyword>
<keyword evidence="7" id="KW-0968">Cytoplasmic vesicle</keyword>
<dbReference type="GO" id="GO:0006950">
    <property type="term" value="P:response to stress"/>
    <property type="evidence" value="ECO:0007669"/>
    <property type="project" value="UniProtKB-ARBA"/>
</dbReference>
<dbReference type="AlphaFoldDB" id="A0A8C5S828"/>
<dbReference type="PANTHER" id="PTHR10969">
    <property type="entry name" value="MICROTUBULE-ASSOCIATED PROTEINS 1A/1B LIGHT CHAIN 3-RELATED"/>
    <property type="match status" value="1"/>
</dbReference>
<dbReference type="GO" id="GO:0016236">
    <property type="term" value="P:macroautophagy"/>
    <property type="evidence" value="ECO:0007669"/>
    <property type="project" value="UniProtKB-ARBA"/>
</dbReference>
<evidence type="ECO:0000313" key="11">
    <source>
        <dbReference type="Ensembl" id="ENSLLTP00000014112.1"/>
    </source>
</evidence>
<organism evidence="11 12">
    <name type="scientific">Laticauda laticaudata</name>
    <name type="common">Blue-ringed sea krait</name>
    <name type="synonym">Blue-lipped sea krait</name>
    <dbReference type="NCBI Taxonomy" id="8630"/>
    <lineage>
        <taxon>Eukaryota</taxon>
        <taxon>Metazoa</taxon>
        <taxon>Chordata</taxon>
        <taxon>Craniata</taxon>
        <taxon>Vertebrata</taxon>
        <taxon>Euteleostomi</taxon>
        <taxon>Lepidosauria</taxon>
        <taxon>Squamata</taxon>
        <taxon>Bifurcata</taxon>
        <taxon>Unidentata</taxon>
        <taxon>Episquamata</taxon>
        <taxon>Toxicofera</taxon>
        <taxon>Serpentes</taxon>
        <taxon>Colubroidea</taxon>
        <taxon>Elapidae</taxon>
        <taxon>Laticaudinae</taxon>
        <taxon>Laticauda</taxon>
    </lineage>
</organism>
<dbReference type="Pfam" id="PF02991">
    <property type="entry name" value="ATG8"/>
    <property type="match status" value="1"/>
</dbReference>
<evidence type="ECO:0000313" key="12">
    <source>
        <dbReference type="Proteomes" id="UP000694406"/>
    </source>
</evidence>
<dbReference type="GO" id="GO:0005776">
    <property type="term" value="C:autophagosome"/>
    <property type="evidence" value="ECO:0007669"/>
    <property type="project" value="UniProtKB-SubCell"/>
</dbReference>
<reference evidence="11" key="1">
    <citation type="submission" date="2025-08" db="UniProtKB">
        <authorList>
            <consortium name="Ensembl"/>
        </authorList>
    </citation>
    <scope>IDENTIFICATION</scope>
</reference>
<keyword evidence="3" id="KW-0963">Cytoplasm</keyword>
<evidence type="ECO:0000256" key="3">
    <source>
        <dbReference type="ARBA" id="ARBA00022490"/>
    </source>
</evidence>
<evidence type="ECO:0000256" key="10">
    <source>
        <dbReference type="RuleBase" id="RU004384"/>
    </source>
</evidence>
<keyword evidence="6 9" id="KW-0449">Lipoprotein</keyword>
<dbReference type="InterPro" id="IPR029071">
    <property type="entry name" value="Ubiquitin-like_domsf"/>
</dbReference>
<proteinExistence type="inferred from homology"/>
<dbReference type="GO" id="GO:0012505">
    <property type="term" value="C:endomembrane system"/>
    <property type="evidence" value="ECO:0007669"/>
    <property type="project" value="UniProtKB-SubCell"/>
</dbReference>
<protein>
    <recommendedName>
        <fullName evidence="13">Microtubule-associated proteins 1A/1B light chain 3C</fullName>
    </recommendedName>
</protein>
<evidence type="ECO:0000256" key="2">
    <source>
        <dbReference type="ARBA" id="ARBA00007293"/>
    </source>
</evidence>
<dbReference type="Proteomes" id="UP000694406">
    <property type="component" value="Unplaced"/>
</dbReference>
<evidence type="ECO:0000256" key="8">
    <source>
        <dbReference type="ARBA" id="ARBA00037868"/>
    </source>
</evidence>
<dbReference type="Gene3D" id="3.10.20.90">
    <property type="entry name" value="Phosphatidylinositol 3-kinase Catalytic Subunit, Chain A, domain 1"/>
    <property type="match status" value="1"/>
</dbReference>
<dbReference type="SUPFAM" id="SSF54236">
    <property type="entry name" value="Ubiquitin-like"/>
    <property type="match status" value="1"/>
</dbReference>
<evidence type="ECO:0000256" key="5">
    <source>
        <dbReference type="ARBA" id="ARBA00023136"/>
    </source>
</evidence>
<comment type="subcellular location">
    <subcellularLocation>
        <location evidence="1">Cytoplasmic vesicle</location>
        <location evidence="1">Autophagosome</location>
    </subcellularLocation>
    <subcellularLocation>
        <location evidence="8">Endomembrane system</location>
        <topology evidence="8">Lipid-anchor</topology>
    </subcellularLocation>
</comment>
<evidence type="ECO:0000256" key="7">
    <source>
        <dbReference type="ARBA" id="ARBA00023329"/>
    </source>
</evidence>
<evidence type="ECO:0000256" key="6">
    <source>
        <dbReference type="ARBA" id="ARBA00023288"/>
    </source>
</evidence>
<comment type="similarity">
    <text evidence="2 10">Belongs to the ATG8 family.</text>
</comment>
<dbReference type="GO" id="GO:0031410">
    <property type="term" value="C:cytoplasmic vesicle"/>
    <property type="evidence" value="ECO:0007669"/>
    <property type="project" value="UniProtKB-KW"/>
</dbReference>
<accession>A0A8C5S828</accession>
<name>A0A8C5S828_LATLA</name>
<evidence type="ECO:0000256" key="9">
    <source>
        <dbReference type="PIRSR" id="PIRSR604241-50"/>
    </source>
</evidence>
<evidence type="ECO:0000256" key="4">
    <source>
        <dbReference type="ARBA" id="ARBA00023006"/>
    </source>
</evidence>
<reference evidence="11" key="2">
    <citation type="submission" date="2025-09" db="UniProtKB">
        <authorList>
            <consortium name="Ensembl"/>
        </authorList>
    </citation>
    <scope>IDENTIFICATION</scope>
</reference>
<sequence>MHLCARCPELGSKQARRAPGDCRAVSGARRASLPLLSIWLQRLDLPMASFPPFKHRKSFVSRKNEVAAIRIRFPYKLPVILERYSKEKILPALNKVKFLVPGDFTMGQFVAIIRNRMGLMSTQAFYFLVNGNHSLVNMSATMGDVYTTYKDEDGFLYMTYASQEMFG</sequence>
<keyword evidence="5" id="KW-0472">Membrane</keyword>
<dbReference type="InterPro" id="IPR004241">
    <property type="entry name" value="Atg8-like"/>
</dbReference>
<evidence type="ECO:0008006" key="13">
    <source>
        <dbReference type="Google" id="ProtNLM"/>
    </source>
</evidence>
<feature type="lipid moiety-binding region" description="Phosphatidylserine amidated glycine; alternate" evidence="9">
    <location>
        <position position="167"/>
    </location>
</feature>
<evidence type="ECO:0000256" key="1">
    <source>
        <dbReference type="ARBA" id="ARBA00004419"/>
    </source>
</evidence>
<dbReference type="GeneTree" id="ENSGT00940000161852"/>
<keyword evidence="4 10" id="KW-0072">Autophagy</keyword>
<dbReference type="FunFam" id="3.10.20.90:FF:000149">
    <property type="entry name" value="microtubule-associated proteins 1A/1B light chain 3C"/>
    <property type="match status" value="1"/>
</dbReference>
<dbReference type="Ensembl" id="ENSLLTT00000014664.1">
    <property type="protein sequence ID" value="ENSLLTP00000014112.1"/>
    <property type="gene ID" value="ENSLLTG00000010826.1"/>
</dbReference>